<keyword evidence="5" id="KW-0418">Kinase</keyword>
<evidence type="ECO:0000259" key="6">
    <source>
        <dbReference type="PROSITE" id="PS50011"/>
    </source>
</evidence>
<dbReference type="EnsemblMetazoa" id="GBRI006210-RA">
    <property type="protein sequence ID" value="GBRI006210-PA"/>
    <property type="gene ID" value="GBRI006210"/>
</dbReference>
<evidence type="ECO:0000256" key="1">
    <source>
        <dbReference type="ARBA" id="ARBA00012513"/>
    </source>
</evidence>
<proteinExistence type="inferred from homology"/>
<reference evidence="8" key="1">
    <citation type="submission" date="2014-03" db="EMBL/GenBank/DDBJ databases">
        <authorList>
            <person name="Aksoy S."/>
            <person name="Warren W."/>
            <person name="Wilson R.K."/>
        </authorList>
    </citation>
    <scope>NUCLEOTIDE SEQUENCE [LARGE SCALE GENOMIC DNA]</scope>
    <source>
        <strain evidence="8">IAEA</strain>
    </source>
</reference>
<dbReference type="GO" id="GO:0005524">
    <property type="term" value="F:ATP binding"/>
    <property type="evidence" value="ECO:0007669"/>
    <property type="project" value="UniProtKB-UniRule"/>
</dbReference>
<feature type="domain" description="Protein kinase" evidence="6">
    <location>
        <begin position="19"/>
        <end position="284"/>
    </location>
</feature>
<evidence type="ECO:0000256" key="5">
    <source>
        <dbReference type="RuleBase" id="RU000304"/>
    </source>
</evidence>
<keyword evidence="8" id="KW-1185">Reference proteome</keyword>
<dbReference type="SUPFAM" id="SSF56112">
    <property type="entry name" value="Protein kinase-like (PK-like)"/>
    <property type="match status" value="1"/>
</dbReference>
<dbReference type="GO" id="GO:0004674">
    <property type="term" value="F:protein serine/threonine kinase activity"/>
    <property type="evidence" value="ECO:0007669"/>
    <property type="project" value="UniProtKB-KW"/>
</dbReference>
<comment type="similarity">
    <text evidence="5">Belongs to the protein kinase superfamily.</text>
</comment>
<reference evidence="7" key="2">
    <citation type="submission" date="2020-05" db="UniProtKB">
        <authorList>
            <consortium name="EnsemblMetazoa"/>
        </authorList>
    </citation>
    <scope>IDENTIFICATION</scope>
    <source>
        <strain evidence="7">IAEA</strain>
    </source>
</reference>
<organism evidence="7 8">
    <name type="scientific">Glossina brevipalpis</name>
    <dbReference type="NCBI Taxonomy" id="37001"/>
    <lineage>
        <taxon>Eukaryota</taxon>
        <taxon>Metazoa</taxon>
        <taxon>Ecdysozoa</taxon>
        <taxon>Arthropoda</taxon>
        <taxon>Hexapoda</taxon>
        <taxon>Insecta</taxon>
        <taxon>Pterygota</taxon>
        <taxon>Neoptera</taxon>
        <taxon>Endopterygota</taxon>
        <taxon>Diptera</taxon>
        <taxon>Brachycera</taxon>
        <taxon>Muscomorpha</taxon>
        <taxon>Hippoboscoidea</taxon>
        <taxon>Glossinidae</taxon>
        <taxon>Glossina</taxon>
    </lineage>
</organism>
<dbReference type="InterPro" id="IPR008271">
    <property type="entry name" value="Ser/Thr_kinase_AS"/>
</dbReference>
<dbReference type="PROSITE" id="PS50011">
    <property type="entry name" value="PROTEIN_KINASE_DOM"/>
    <property type="match status" value="1"/>
</dbReference>
<dbReference type="PROSITE" id="PS00107">
    <property type="entry name" value="PROTEIN_KINASE_ATP"/>
    <property type="match status" value="1"/>
</dbReference>
<keyword evidence="2 4" id="KW-0547">Nucleotide-binding</keyword>
<dbReference type="PROSITE" id="PS00108">
    <property type="entry name" value="PROTEIN_KINASE_ST"/>
    <property type="match status" value="1"/>
</dbReference>
<dbReference type="InterPro" id="IPR011009">
    <property type="entry name" value="Kinase-like_dom_sf"/>
</dbReference>
<keyword evidence="3 4" id="KW-0067">ATP-binding</keyword>
<dbReference type="CDD" id="cd14016">
    <property type="entry name" value="STKc_CK1"/>
    <property type="match status" value="1"/>
</dbReference>
<evidence type="ECO:0000256" key="2">
    <source>
        <dbReference type="ARBA" id="ARBA00022741"/>
    </source>
</evidence>
<evidence type="ECO:0000256" key="3">
    <source>
        <dbReference type="ARBA" id="ARBA00022840"/>
    </source>
</evidence>
<dbReference type="FunFam" id="1.10.510.10:FF:000596">
    <property type="entry name" value="CK1 family protein kinase"/>
    <property type="match status" value="1"/>
</dbReference>
<dbReference type="VEuPathDB" id="VectorBase:GBRI006210"/>
<accession>A0A1A9W4P3</accession>
<dbReference type="PANTHER" id="PTHR11909">
    <property type="entry name" value="CASEIN KINASE-RELATED"/>
    <property type="match status" value="1"/>
</dbReference>
<keyword evidence="5" id="KW-0808">Transferase</keyword>
<dbReference type="SMART" id="SM00220">
    <property type="entry name" value="S_TKc"/>
    <property type="match status" value="1"/>
</dbReference>
<feature type="binding site" evidence="4">
    <location>
        <position position="48"/>
    </location>
    <ligand>
        <name>ATP</name>
        <dbReference type="ChEBI" id="CHEBI:30616"/>
    </ligand>
</feature>
<dbReference type="InterPro" id="IPR017441">
    <property type="entry name" value="Protein_kinase_ATP_BS"/>
</dbReference>
<evidence type="ECO:0000313" key="8">
    <source>
        <dbReference type="Proteomes" id="UP000091820"/>
    </source>
</evidence>
<dbReference type="InterPro" id="IPR050235">
    <property type="entry name" value="CK1_Ser-Thr_kinase"/>
</dbReference>
<sequence>MTECSIVKRRSDVTVGGKYQLSRIIGSGAFADVYLGISIESGKEVAVKTQSTSSNHHQLAFETEIYRILSGGVGFPRIHLYAREKNFYILVMDLLGPSLEDLFNVCNRHFTMKTILMLGNQMIRRLEFIHSNCIIHRDIKPANFLMGTGPHSWKVFLIDFGLAKRYLNPHSRVHIPYRQDKYFTGTPRYASINAHRGIEQSRRDDLEALGYVLMYFIFGRLPWQGLKAKNKQEKYEKTSEKMMSTPIDVLCKGSPMEFSMYLHYCRSLRFEQEPDYAYLRHLFGLLFRKLNLQYDYIFDWTLSMLGKPNLFRTFKQM</sequence>
<dbReference type="Proteomes" id="UP000091820">
    <property type="component" value="Unassembled WGS sequence"/>
</dbReference>
<evidence type="ECO:0000313" key="7">
    <source>
        <dbReference type="EnsemblMetazoa" id="GBRI006210-PA"/>
    </source>
</evidence>
<dbReference type="EC" id="2.7.11.1" evidence="1"/>
<dbReference type="Gene3D" id="1.10.510.10">
    <property type="entry name" value="Transferase(Phosphotransferase) domain 1"/>
    <property type="match status" value="1"/>
</dbReference>
<dbReference type="Pfam" id="PF00069">
    <property type="entry name" value="Pkinase"/>
    <property type="match status" value="1"/>
</dbReference>
<name>A0A1A9W4P3_9MUSC</name>
<keyword evidence="5" id="KW-0723">Serine/threonine-protein kinase</keyword>
<dbReference type="STRING" id="37001.A0A1A9W4P3"/>
<dbReference type="AlphaFoldDB" id="A0A1A9W4P3"/>
<protein>
    <recommendedName>
        <fullName evidence="1">non-specific serine/threonine protein kinase</fullName>
        <ecNumber evidence="1">2.7.11.1</ecNumber>
    </recommendedName>
</protein>
<dbReference type="InterPro" id="IPR000719">
    <property type="entry name" value="Prot_kinase_dom"/>
</dbReference>
<evidence type="ECO:0000256" key="4">
    <source>
        <dbReference type="PROSITE-ProRule" id="PRU10141"/>
    </source>
</evidence>